<sequence>MLARCTSNAYGDPSALKVRFMEQAANGYGVCFSLPSLDIWLHSFDWIEVIDLLKSYAEKLEGSSQDPFLSEGSNLDILDSVEVVRNSCDNTDRVLNGHSTSHSEFPGFMATDIHERSEEEQRRTFKGKYCKYVSVTAFSRSGELSVLGRDVKLSYKIEKLNGILAISGVDTVRSCPLFGVSQLLVDASIQMDQKKIMSIDTGILSDIVEMHASHQVLSFWHGVAFDAPETPSSQNSQGNMSIKVQIRDVSLLISDGRWGCSGLLLEVLMRNFLLQANLTEKNVESLVSCDLEVNYNSMHKGTCQKQNSAVILSVLVVADNHPWIYVEGLVGAFY</sequence>
<dbReference type="InterPro" id="IPR026847">
    <property type="entry name" value="VPS13"/>
</dbReference>
<dbReference type="GO" id="GO:0045053">
    <property type="term" value="P:protein retention in Golgi apparatus"/>
    <property type="evidence" value="ECO:0007669"/>
    <property type="project" value="TreeGrafter"/>
</dbReference>
<dbReference type="AlphaFoldDB" id="A0A6D2KBK8"/>
<name>A0A6D2KBK8_9BRAS</name>
<reference evidence="1" key="1">
    <citation type="submission" date="2020-01" db="EMBL/GenBank/DDBJ databases">
        <authorList>
            <person name="Mishra B."/>
        </authorList>
    </citation>
    <scope>NUCLEOTIDE SEQUENCE [LARGE SCALE GENOMIC DNA]</scope>
</reference>
<organism evidence="1 2">
    <name type="scientific">Microthlaspi erraticum</name>
    <dbReference type="NCBI Taxonomy" id="1685480"/>
    <lineage>
        <taxon>Eukaryota</taxon>
        <taxon>Viridiplantae</taxon>
        <taxon>Streptophyta</taxon>
        <taxon>Embryophyta</taxon>
        <taxon>Tracheophyta</taxon>
        <taxon>Spermatophyta</taxon>
        <taxon>Magnoliopsida</taxon>
        <taxon>eudicotyledons</taxon>
        <taxon>Gunneridae</taxon>
        <taxon>Pentapetalae</taxon>
        <taxon>rosids</taxon>
        <taxon>malvids</taxon>
        <taxon>Brassicales</taxon>
        <taxon>Brassicaceae</taxon>
        <taxon>Coluteocarpeae</taxon>
        <taxon>Microthlaspi</taxon>
    </lineage>
</organism>
<dbReference type="Proteomes" id="UP000467841">
    <property type="component" value="Unassembled WGS sequence"/>
</dbReference>
<evidence type="ECO:0000313" key="1">
    <source>
        <dbReference type="EMBL" id="CAA7051777.1"/>
    </source>
</evidence>
<dbReference type="PANTHER" id="PTHR16166">
    <property type="entry name" value="VACUOLAR PROTEIN SORTING-ASSOCIATED PROTEIN VPS13"/>
    <property type="match status" value="1"/>
</dbReference>
<protein>
    <submittedName>
        <fullName evidence="1">Uncharacterized protein</fullName>
    </submittedName>
</protein>
<dbReference type="GO" id="GO:0006623">
    <property type="term" value="P:protein targeting to vacuole"/>
    <property type="evidence" value="ECO:0007669"/>
    <property type="project" value="TreeGrafter"/>
</dbReference>
<dbReference type="EMBL" id="CACVBM020001491">
    <property type="protein sequence ID" value="CAA7051777.1"/>
    <property type="molecule type" value="Genomic_DNA"/>
</dbReference>
<gene>
    <name evidence="1" type="ORF">MERR_LOCUS39012</name>
</gene>
<keyword evidence="2" id="KW-1185">Reference proteome</keyword>
<evidence type="ECO:0000313" key="2">
    <source>
        <dbReference type="Proteomes" id="UP000467841"/>
    </source>
</evidence>
<dbReference type="PANTHER" id="PTHR16166:SF143">
    <property type="entry name" value="PROTEIN SORTING-ASSOCIATED PROTEIN, PUTATIVE (DUF1162)-RELATED"/>
    <property type="match status" value="1"/>
</dbReference>
<comment type="caution">
    <text evidence="1">The sequence shown here is derived from an EMBL/GenBank/DDBJ whole genome shotgun (WGS) entry which is preliminary data.</text>
</comment>
<accession>A0A6D2KBK8</accession>
<dbReference type="OrthoDB" id="428159at2759"/>
<proteinExistence type="predicted"/>